<name>S3BYV4_OPHP1</name>
<feature type="compositionally biased region" description="Low complexity" evidence="1">
    <location>
        <begin position="27"/>
        <end position="39"/>
    </location>
</feature>
<evidence type="ECO:0000256" key="1">
    <source>
        <dbReference type="SAM" id="MobiDB-lite"/>
    </source>
</evidence>
<feature type="region of interest" description="Disordered" evidence="1">
    <location>
        <begin position="131"/>
        <end position="180"/>
    </location>
</feature>
<feature type="compositionally biased region" description="Low complexity" evidence="1">
    <location>
        <begin position="158"/>
        <end position="171"/>
    </location>
</feature>
<accession>S3BYV4</accession>
<feature type="region of interest" description="Disordered" evidence="1">
    <location>
        <begin position="1"/>
        <end position="94"/>
    </location>
</feature>
<keyword evidence="3" id="KW-1185">Reference proteome</keyword>
<dbReference type="STRING" id="1262450.S3BYV4"/>
<dbReference type="PANTHER" id="PTHR28042:SF1">
    <property type="entry name" value="E3 UBIQUITIN-PROTEIN LIGASE COMPLEX SLX5-SLX8 SUBUNIT SLX5"/>
    <property type="match status" value="1"/>
</dbReference>
<dbReference type="InterPro" id="IPR038886">
    <property type="entry name" value="E3_SLX5/Rfp1"/>
</dbReference>
<evidence type="ECO:0000313" key="3">
    <source>
        <dbReference type="Proteomes" id="UP000016923"/>
    </source>
</evidence>
<protein>
    <submittedName>
        <fullName evidence="2">Cell cycle control protein</fullName>
    </submittedName>
</protein>
<dbReference type="GO" id="GO:0033768">
    <property type="term" value="C:SUMO-targeted ubiquitin ligase complex"/>
    <property type="evidence" value="ECO:0007669"/>
    <property type="project" value="TreeGrafter"/>
</dbReference>
<gene>
    <name evidence="2" type="ORF">F503_02587</name>
</gene>
<dbReference type="HOGENOM" id="CLU_681688_0_0_1"/>
<sequence length="404" mass="42235">MASRSASFIDLTQEPDSPELQPRTAGSSRRSQQQSRQQSGQPVQVIDLTEIIDDDDDDDTPTISGSRTVTGLAWSPFSGANAGGGSGSGAAQNANSGTRSMLGLANALGAGGLEGLARFTNYALDSIPSLGSSGGSGSGHDARSGRPQGIASRRRPARQAASSSSRRAPGPGAAGGGGGSAGVRGGDVFFGAASLGSLLNPLGGNPPDLNYESNGYFNLRQHFHHQYRQQMQPQLAAHNAARAHQLNGRNAYGLPHPMSLNLNFGMGGVGGAAIPDPDKPPYVAPAEPPSGFTRSTGEDLVAVCVSCDEELAYDSNQGNDAGKEGEPAPKRKQSRKEREEHPFWAVTGCGHVYCRRCFDNRRNVLKGTRLPAVEFKTDGKLVYCAADDCTVDVTPKKAWVGLFA</sequence>
<organism evidence="2 3">
    <name type="scientific">Ophiostoma piceae (strain UAMH 11346)</name>
    <name type="common">Sap stain fungus</name>
    <dbReference type="NCBI Taxonomy" id="1262450"/>
    <lineage>
        <taxon>Eukaryota</taxon>
        <taxon>Fungi</taxon>
        <taxon>Dikarya</taxon>
        <taxon>Ascomycota</taxon>
        <taxon>Pezizomycotina</taxon>
        <taxon>Sordariomycetes</taxon>
        <taxon>Sordariomycetidae</taxon>
        <taxon>Ophiostomatales</taxon>
        <taxon>Ophiostomataceae</taxon>
        <taxon>Ophiostoma</taxon>
    </lineage>
</organism>
<feature type="region of interest" description="Disordered" evidence="1">
    <location>
        <begin position="315"/>
        <end position="339"/>
    </location>
</feature>
<dbReference type="PANTHER" id="PTHR28042">
    <property type="entry name" value="E3 UBIQUITIN-PROTEIN LIGASE COMPLEX SLX5-SLX8 SUBUNIT SLX5"/>
    <property type="match status" value="1"/>
</dbReference>
<dbReference type="EMBL" id="KE148153">
    <property type="protein sequence ID" value="EPE06459.1"/>
    <property type="molecule type" value="Genomic_DNA"/>
</dbReference>
<reference evidence="2 3" key="1">
    <citation type="journal article" date="2013" name="BMC Genomics">
        <title>The genome and transcriptome of the pine saprophyte Ophiostoma piceae, and a comparison with the bark beetle-associated pine pathogen Grosmannia clavigera.</title>
        <authorList>
            <person name="Haridas S."/>
            <person name="Wang Y."/>
            <person name="Lim L."/>
            <person name="Massoumi Alamouti S."/>
            <person name="Jackman S."/>
            <person name="Docking R."/>
            <person name="Robertson G."/>
            <person name="Birol I."/>
            <person name="Bohlmann J."/>
            <person name="Breuil C."/>
        </authorList>
    </citation>
    <scope>NUCLEOTIDE SEQUENCE [LARGE SCALE GENOMIC DNA]</scope>
    <source>
        <strain evidence="2 3">UAMH 11346</strain>
    </source>
</reference>
<dbReference type="Proteomes" id="UP000016923">
    <property type="component" value="Unassembled WGS sequence"/>
</dbReference>
<proteinExistence type="predicted"/>
<dbReference type="AlphaFoldDB" id="S3BYV4"/>
<dbReference type="VEuPathDB" id="FungiDB:F503_02587"/>
<evidence type="ECO:0000313" key="2">
    <source>
        <dbReference type="EMBL" id="EPE06459.1"/>
    </source>
</evidence>
<feature type="compositionally biased region" description="Acidic residues" evidence="1">
    <location>
        <begin position="50"/>
        <end position="60"/>
    </location>
</feature>
<dbReference type="OrthoDB" id="2398441at2759"/>
<dbReference type="eggNOG" id="ENOG502SYW9">
    <property type="taxonomic scope" value="Eukaryota"/>
</dbReference>
<dbReference type="GO" id="GO:0004842">
    <property type="term" value="F:ubiquitin-protein transferase activity"/>
    <property type="evidence" value="ECO:0007669"/>
    <property type="project" value="TreeGrafter"/>
</dbReference>